<feature type="signal peptide" evidence="2">
    <location>
        <begin position="1"/>
        <end position="19"/>
    </location>
</feature>
<gene>
    <name evidence="4" type="ORF">CDD82_1219</name>
</gene>
<feature type="chain" id="PRO_5012903200" description="Yeast cell wall synthesis Kre9/Knh1-like N-terminal domain-containing protein" evidence="2">
    <location>
        <begin position="20"/>
        <end position="246"/>
    </location>
</feature>
<evidence type="ECO:0000256" key="2">
    <source>
        <dbReference type="SAM" id="SignalP"/>
    </source>
</evidence>
<accession>A0A2C5ZN52</accession>
<keyword evidence="5" id="KW-1185">Reference proteome</keyword>
<dbReference type="Pfam" id="PF10342">
    <property type="entry name" value="Kre9_KNH"/>
    <property type="match status" value="1"/>
</dbReference>
<dbReference type="Proteomes" id="UP000224854">
    <property type="component" value="Unassembled WGS sequence"/>
</dbReference>
<dbReference type="AlphaFoldDB" id="A0A2C5ZN52"/>
<evidence type="ECO:0000313" key="4">
    <source>
        <dbReference type="EMBL" id="PHH81242.1"/>
    </source>
</evidence>
<name>A0A2C5ZN52_9HYPO</name>
<evidence type="ECO:0000259" key="3">
    <source>
        <dbReference type="Pfam" id="PF10342"/>
    </source>
</evidence>
<organism evidence="4 5">
    <name type="scientific">Ophiocordyceps australis</name>
    <dbReference type="NCBI Taxonomy" id="1399860"/>
    <lineage>
        <taxon>Eukaryota</taxon>
        <taxon>Fungi</taxon>
        <taxon>Dikarya</taxon>
        <taxon>Ascomycota</taxon>
        <taxon>Pezizomycotina</taxon>
        <taxon>Sordariomycetes</taxon>
        <taxon>Hypocreomycetidae</taxon>
        <taxon>Hypocreales</taxon>
        <taxon>Ophiocordycipitaceae</taxon>
        <taxon>Ophiocordyceps</taxon>
    </lineage>
</organism>
<comment type="caution">
    <text evidence="4">The sequence shown here is derived from an EMBL/GenBank/DDBJ whole genome shotgun (WGS) entry which is preliminary data.</text>
</comment>
<dbReference type="InterPro" id="IPR018466">
    <property type="entry name" value="Kre9/Knh1-like_N"/>
</dbReference>
<evidence type="ECO:0000256" key="1">
    <source>
        <dbReference type="ARBA" id="ARBA00022729"/>
    </source>
</evidence>
<keyword evidence="1 2" id="KW-0732">Signal</keyword>
<proteinExistence type="predicted"/>
<dbReference type="PANTHER" id="PTHR40633">
    <property type="entry name" value="MATRIX PROTEIN, PUTATIVE (AFU_ORTHOLOGUE AFUA_8G05410)-RELATED"/>
    <property type="match status" value="1"/>
</dbReference>
<protein>
    <recommendedName>
        <fullName evidence="3">Yeast cell wall synthesis Kre9/Knh1-like N-terminal domain-containing protein</fullName>
    </recommendedName>
</protein>
<dbReference type="PANTHER" id="PTHR40633:SF1">
    <property type="entry name" value="GPI ANCHORED SERINE-THREONINE RICH PROTEIN (AFU_ORTHOLOGUE AFUA_1G03630)"/>
    <property type="match status" value="1"/>
</dbReference>
<feature type="domain" description="Yeast cell wall synthesis Kre9/Knh1-like N-terminal" evidence="3">
    <location>
        <begin position="29"/>
        <end position="122"/>
    </location>
</feature>
<sequence>MRFINLSLTALAMATSVMAQTADFDPIYTPKENEMIPAGSIYTITWKAPEKYQHEIVSISLIGGDTQNTQVPLQEIDSNVVNSANSYAWKVDKDLGKDNVYGLVFKLKSNPQVFQYSMPFKIIRDPASNQEHVKPSSAPVSASNVQTTKLAALTSSALPATSTIKTNVAPIAVYPMNNCSSTLAVKPMATADVATSAVQRQTGAAATTSLTRLPTSTSVMSSDATSVARAGLTGIIGCIMFAVAML</sequence>
<dbReference type="OrthoDB" id="2260257at2759"/>
<dbReference type="InterPro" id="IPR052982">
    <property type="entry name" value="SRP1/TIP1-like"/>
</dbReference>
<evidence type="ECO:0000313" key="5">
    <source>
        <dbReference type="Proteomes" id="UP000224854"/>
    </source>
</evidence>
<dbReference type="EMBL" id="NJEU01000135">
    <property type="protein sequence ID" value="PHH81242.1"/>
    <property type="molecule type" value="Genomic_DNA"/>
</dbReference>
<reference evidence="4 5" key="1">
    <citation type="submission" date="2017-06" db="EMBL/GenBank/DDBJ databases">
        <title>Ant-infecting Ophiocordyceps genomes reveal a high diversity of potential behavioral manipulation genes and a possible major role for enterotoxins.</title>
        <authorList>
            <person name="De Bekker C."/>
            <person name="Evans H.C."/>
            <person name="Brachmann A."/>
            <person name="Hughes D.P."/>
        </authorList>
    </citation>
    <scope>NUCLEOTIDE SEQUENCE [LARGE SCALE GENOMIC DNA]</scope>
    <source>
        <strain evidence="4 5">1348a</strain>
    </source>
</reference>